<accession>A0A0P8XYH0</accession>
<evidence type="ECO:0000313" key="2">
    <source>
        <dbReference type="EMBL" id="KPU79822.1"/>
    </source>
</evidence>
<dbReference type="EMBL" id="CH902617">
    <property type="protein sequence ID" value="KPU79822.1"/>
    <property type="molecule type" value="Genomic_DNA"/>
</dbReference>
<reference evidence="2 3" key="1">
    <citation type="journal article" date="2007" name="Nature">
        <title>Evolution of genes and genomes on the Drosophila phylogeny.</title>
        <authorList>
            <consortium name="Drosophila 12 Genomes Consortium"/>
            <person name="Clark A.G."/>
            <person name="Eisen M.B."/>
            <person name="Smith D.R."/>
            <person name="Bergman C.M."/>
            <person name="Oliver B."/>
            <person name="Markow T.A."/>
            <person name="Kaufman T.C."/>
            <person name="Kellis M."/>
            <person name="Gelbart W."/>
            <person name="Iyer V.N."/>
            <person name="Pollard D.A."/>
            <person name="Sackton T.B."/>
            <person name="Larracuente A.M."/>
            <person name="Singh N.D."/>
            <person name="Abad J.P."/>
            <person name="Abt D.N."/>
            <person name="Adryan B."/>
            <person name="Aguade M."/>
            <person name="Akashi H."/>
            <person name="Anderson W.W."/>
            <person name="Aquadro C.F."/>
            <person name="Ardell D.H."/>
            <person name="Arguello R."/>
            <person name="Artieri C.G."/>
            <person name="Barbash D.A."/>
            <person name="Barker D."/>
            <person name="Barsanti P."/>
            <person name="Batterham P."/>
            <person name="Batzoglou S."/>
            <person name="Begun D."/>
            <person name="Bhutkar A."/>
            <person name="Blanco E."/>
            <person name="Bosak S.A."/>
            <person name="Bradley R.K."/>
            <person name="Brand A.D."/>
            <person name="Brent M.R."/>
            <person name="Brooks A.N."/>
            <person name="Brown R.H."/>
            <person name="Butlin R.K."/>
            <person name="Caggese C."/>
            <person name="Calvi B.R."/>
            <person name="Bernardo de Carvalho A."/>
            <person name="Caspi A."/>
            <person name="Castrezana S."/>
            <person name="Celniker S.E."/>
            <person name="Chang J.L."/>
            <person name="Chapple C."/>
            <person name="Chatterji S."/>
            <person name="Chinwalla A."/>
            <person name="Civetta A."/>
            <person name="Clifton S.W."/>
            <person name="Comeron J.M."/>
            <person name="Costello J.C."/>
            <person name="Coyne J.A."/>
            <person name="Daub J."/>
            <person name="David R.G."/>
            <person name="Delcher A.L."/>
            <person name="Delehaunty K."/>
            <person name="Do C.B."/>
            <person name="Ebling H."/>
            <person name="Edwards K."/>
            <person name="Eickbush T."/>
            <person name="Evans J.D."/>
            <person name="Filipski A."/>
            <person name="Findeiss S."/>
            <person name="Freyhult E."/>
            <person name="Fulton L."/>
            <person name="Fulton R."/>
            <person name="Garcia A.C."/>
            <person name="Gardiner A."/>
            <person name="Garfield D.A."/>
            <person name="Garvin B.E."/>
            <person name="Gibson G."/>
            <person name="Gilbert D."/>
            <person name="Gnerre S."/>
            <person name="Godfrey J."/>
            <person name="Good R."/>
            <person name="Gotea V."/>
            <person name="Gravely B."/>
            <person name="Greenberg A.J."/>
            <person name="Griffiths-Jones S."/>
            <person name="Gross S."/>
            <person name="Guigo R."/>
            <person name="Gustafson E.A."/>
            <person name="Haerty W."/>
            <person name="Hahn M.W."/>
            <person name="Halligan D.L."/>
            <person name="Halpern A.L."/>
            <person name="Halter G.M."/>
            <person name="Han M.V."/>
            <person name="Heger A."/>
            <person name="Hillier L."/>
            <person name="Hinrichs A.S."/>
            <person name="Holmes I."/>
            <person name="Hoskins R.A."/>
            <person name="Hubisz M.J."/>
            <person name="Hultmark D."/>
            <person name="Huntley M.A."/>
            <person name="Jaffe D.B."/>
            <person name="Jagadeeshan S."/>
            <person name="Jeck W.R."/>
            <person name="Johnson J."/>
            <person name="Jones C.D."/>
            <person name="Jordan W.C."/>
            <person name="Karpen G.H."/>
            <person name="Kataoka E."/>
            <person name="Keightley P.D."/>
            <person name="Kheradpour P."/>
            <person name="Kirkness E.F."/>
            <person name="Koerich L.B."/>
            <person name="Kristiansen K."/>
            <person name="Kudrna D."/>
            <person name="Kulathinal R.J."/>
            <person name="Kumar S."/>
            <person name="Kwok R."/>
            <person name="Lander E."/>
            <person name="Langley C.H."/>
            <person name="Lapoint R."/>
            <person name="Lazzaro B.P."/>
            <person name="Lee S.J."/>
            <person name="Levesque L."/>
            <person name="Li R."/>
            <person name="Lin C.F."/>
            <person name="Lin M.F."/>
            <person name="Lindblad-Toh K."/>
            <person name="Llopart A."/>
            <person name="Long M."/>
            <person name="Low L."/>
            <person name="Lozovsky E."/>
            <person name="Lu J."/>
            <person name="Luo M."/>
            <person name="Machado C.A."/>
            <person name="Makalowski W."/>
            <person name="Marzo M."/>
            <person name="Matsuda M."/>
            <person name="Matzkin L."/>
            <person name="McAllister B."/>
            <person name="McBride C.S."/>
            <person name="McKernan B."/>
            <person name="McKernan K."/>
            <person name="Mendez-Lago M."/>
            <person name="Minx P."/>
            <person name="Mollenhauer M.U."/>
            <person name="Montooth K."/>
            <person name="Mount S.M."/>
            <person name="Mu X."/>
            <person name="Myers E."/>
            <person name="Negre B."/>
            <person name="Newfeld S."/>
            <person name="Nielsen R."/>
            <person name="Noor M.A."/>
            <person name="O'Grady P."/>
            <person name="Pachter L."/>
            <person name="Papaceit M."/>
            <person name="Parisi M.J."/>
            <person name="Parisi M."/>
            <person name="Parts L."/>
            <person name="Pedersen J.S."/>
            <person name="Pesole G."/>
            <person name="Phillippy A.M."/>
            <person name="Ponting C.P."/>
            <person name="Pop M."/>
            <person name="Porcelli D."/>
            <person name="Powell J.R."/>
            <person name="Prohaska S."/>
            <person name="Pruitt K."/>
            <person name="Puig M."/>
            <person name="Quesneville H."/>
            <person name="Ram K.R."/>
            <person name="Rand D."/>
            <person name="Rasmussen M.D."/>
            <person name="Reed L.K."/>
            <person name="Reenan R."/>
            <person name="Reily A."/>
            <person name="Remington K.A."/>
            <person name="Rieger T.T."/>
            <person name="Ritchie M.G."/>
            <person name="Robin C."/>
            <person name="Rogers Y.H."/>
            <person name="Rohde C."/>
            <person name="Rozas J."/>
            <person name="Rubenfield M.J."/>
            <person name="Ruiz A."/>
            <person name="Russo S."/>
            <person name="Salzberg S.L."/>
            <person name="Sanchez-Gracia A."/>
            <person name="Saranga D.J."/>
            <person name="Sato H."/>
            <person name="Schaeffer S.W."/>
            <person name="Schatz M.C."/>
            <person name="Schlenke T."/>
            <person name="Schwartz R."/>
            <person name="Segarra C."/>
            <person name="Singh R.S."/>
            <person name="Sirot L."/>
            <person name="Sirota M."/>
            <person name="Sisneros N.B."/>
            <person name="Smith C.D."/>
            <person name="Smith T.F."/>
            <person name="Spieth J."/>
            <person name="Stage D.E."/>
            <person name="Stark A."/>
            <person name="Stephan W."/>
            <person name="Strausberg R.L."/>
            <person name="Strempel S."/>
            <person name="Sturgill D."/>
            <person name="Sutton G."/>
            <person name="Sutton G.G."/>
            <person name="Tao W."/>
            <person name="Teichmann S."/>
            <person name="Tobari Y.N."/>
            <person name="Tomimura Y."/>
            <person name="Tsolas J.M."/>
            <person name="Valente V.L."/>
            <person name="Venter E."/>
            <person name="Venter J.C."/>
            <person name="Vicario S."/>
            <person name="Vieira F.G."/>
            <person name="Vilella A.J."/>
            <person name="Villasante A."/>
            <person name="Walenz B."/>
            <person name="Wang J."/>
            <person name="Wasserman M."/>
            <person name="Watts T."/>
            <person name="Wilson D."/>
            <person name="Wilson R.K."/>
            <person name="Wing R.A."/>
            <person name="Wolfner M.F."/>
            <person name="Wong A."/>
            <person name="Wong G.K."/>
            <person name="Wu C.I."/>
            <person name="Wu G."/>
            <person name="Yamamoto D."/>
            <person name="Yang H.P."/>
            <person name="Yang S.P."/>
            <person name="Yorke J.A."/>
            <person name="Yoshida K."/>
            <person name="Zdobnov E."/>
            <person name="Zhang P."/>
            <person name="Zhang Y."/>
            <person name="Zimin A.V."/>
            <person name="Baldwin J."/>
            <person name="Abdouelleil A."/>
            <person name="Abdulkadir J."/>
            <person name="Abebe A."/>
            <person name="Abera B."/>
            <person name="Abreu J."/>
            <person name="Acer S.C."/>
            <person name="Aftuck L."/>
            <person name="Alexander A."/>
            <person name="An P."/>
            <person name="Anderson E."/>
            <person name="Anderson S."/>
            <person name="Arachi H."/>
            <person name="Azer M."/>
            <person name="Bachantsang P."/>
            <person name="Barry A."/>
            <person name="Bayul T."/>
            <person name="Berlin A."/>
            <person name="Bessette D."/>
            <person name="Bloom T."/>
            <person name="Blye J."/>
            <person name="Boguslavskiy L."/>
            <person name="Bonnet C."/>
            <person name="Boukhgalter B."/>
            <person name="Bourzgui I."/>
            <person name="Brown A."/>
            <person name="Cahill P."/>
            <person name="Channer S."/>
            <person name="Cheshatsang Y."/>
            <person name="Chuda L."/>
            <person name="Citroen M."/>
            <person name="Collymore A."/>
            <person name="Cooke P."/>
            <person name="Costello M."/>
            <person name="D'Aco K."/>
            <person name="Daza R."/>
            <person name="De Haan G."/>
            <person name="DeGray S."/>
            <person name="DeMaso C."/>
            <person name="Dhargay N."/>
            <person name="Dooley K."/>
            <person name="Dooley E."/>
            <person name="Doricent M."/>
            <person name="Dorje P."/>
            <person name="Dorjee K."/>
            <person name="Dupes A."/>
            <person name="Elong R."/>
            <person name="Falk J."/>
            <person name="Farina A."/>
            <person name="Faro S."/>
            <person name="Ferguson D."/>
            <person name="Fisher S."/>
            <person name="Foley C.D."/>
            <person name="Franke A."/>
            <person name="Friedrich D."/>
            <person name="Gadbois L."/>
            <person name="Gearin G."/>
            <person name="Gearin C.R."/>
            <person name="Giannoukos G."/>
            <person name="Goode T."/>
            <person name="Graham J."/>
            <person name="Grandbois E."/>
            <person name="Grewal S."/>
            <person name="Gyaltsen K."/>
            <person name="Hafez N."/>
            <person name="Hagos B."/>
            <person name="Hall J."/>
            <person name="Henson C."/>
            <person name="Hollinger A."/>
            <person name="Honan T."/>
            <person name="Huard M.D."/>
            <person name="Hughes L."/>
            <person name="Hurhula B."/>
            <person name="Husby M.E."/>
            <person name="Kamat A."/>
            <person name="Kanga B."/>
            <person name="Kashin S."/>
            <person name="Khazanovich D."/>
            <person name="Kisner P."/>
            <person name="Lance K."/>
            <person name="Lara M."/>
            <person name="Lee W."/>
            <person name="Lennon N."/>
            <person name="Letendre F."/>
            <person name="LeVine R."/>
            <person name="Lipovsky A."/>
            <person name="Liu X."/>
            <person name="Liu J."/>
            <person name="Liu S."/>
            <person name="Lokyitsang T."/>
            <person name="Lokyitsang Y."/>
            <person name="Lubonja R."/>
            <person name="Lui A."/>
            <person name="MacDonald P."/>
            <person name="Magnisalis V."/>
            <person name="Maru K."/>
            <person name="Matthews C."/>
            <person name="McCusker W."/>
            <person name="McDonough S."/>
            <person name="Mehta T."/>
            <person name="Meldrim J."/>
            <person name="Meneus L."/>
            <person name="Mihai O."/>
            <person name="Mihalev A."/>
            <person name="Mihova T."/>
            <person name="Mittelman R."/>
            <person name="Mlenga V."/>
            <person name="Montmayeur A."/>
            <person name="Mulrain L."/>
            <person name="Navidi A."/>
            <person name="Naylor J."/>
            <person name="Negash T."/>
            <person name="Nguyen T."/>
            <person name="Nguyen N."/>
            <person name="Nicol R."/>
            <person name="Norbu C."/>
            <person name="Norbu N."/>
            <person name="Novod N."/>
            <person name="O'Neill B."/>
            <person name="Osman S."/>
            <person name="Markiewicz E."/>
            <person name="Oyono O.L."/>
            <person name="Patti C."/>
            <person name="Phunkhang P."/>
            <person name="Pierre F."/>
            <person name="Priest M."/>
            <person name="Raghuraman S."/>
            <person name="Rege F."/>
            <person name="Reyes R."/>
            <person name="Rise C."/>
            <person name="Rogov P."/>
            <person name="Ross K."/>
            <person name="Ryan E."/>
            <person name="Settipalli S."/>
            <person name="Shea T."/>
            <person name="Sherpa N."/>
            <person name="Shi L."/>
            <person name="Shih D."/>
            <person name="Sparrow T."/>
            <person name="Spaulding J."/>
            <person name="Stalker J."/>
            <person name="Stange-Thomann N."/>
            <person name="Stavropoulos S."/>
            <person name="Stone C."/>
            <person name="Strader C."/>
            <person name="Tesfaye S."/>
            <person name="Thomson T."/>
            <person name="Thoulutsang Y."/>
            <person name="Thoulutsang D."/>
            <person name="Topham K."/>
            <person name="Topping I."/>
            <person name="Tsamla T."/>
            <person name="Vassiliev H."/>
            <person name="Vo A."/>
            <person name="Wangchuk T."/>
            <person name="Wangdi T."/>
            <person name="Weiand M."/>
            <person name="Wilkinson J."/>
            <person name="Wilson A."/>
            <person name="Yadav S."/>
            <person name="Young G."/>
            <person name="Yu Q."/>
            <person name="Zembek L."/>
            <person name="Zhong D."/>
            <person name="Zimmer A."/>
            <person name="Zwirko Z."/>
            <person name="Jaffe D.B."/>
            <person name="Alvarez P."/>
            <person name="Brockman W."/>
            <person name="Butler J."/>
            <person name="Chin C."/>
            <person name="Gnerre S."/>
            <person name="Grabherr M."/>
            <person name="Kleber M."/>
            <person name="Mauceli E."/>
            <person name="MacCallum I."/>
        </authorList>
    </citation>
    <scope>NUCLEOTIDE SEQUENCE [LARGE SCALE GENOMIC DNA]</scope>
    <source>
        <strain evidence="3">Tucson 14024-0371.13</strain>
    </source>
</reference>
<dbReference type="Proteomes" id="UP000007801">
    <property type="component" value="Unassembled WGS sequence"/>
</dbReference>
<organism evidence="2 3">
    <name type="scientific">Drosophila ananassae</name>
    <name type="common">Fruit fly</name>
    <dbReference type="NCBI Taxonomy" id="7217"/>
    <lineage>
        <taxon>Eukaryota</taxon>
        <taxon>Metazoa</taxon>
        <taxon>Ecdysozoa</taxon>
        <taxon>Arthropoda</taxon>
        <taxon>Hexapoda</taxon>
        <taxon>Insecta</taxon>
        <taxon>Pterygota</taxon>
        <taxon>Neoptera</taxon>
        <taxon>Endopterygota</taxon>
        <taxon>Diptera</taxon>
        <taxon>Brachycera</taxon>
        <taxon>Muscomorpha</taxon>
        <taxon>Ephydroidea</taxon>
        <taxon>Drosophilidae</taxon>
        <taxon>Drosophila</taxon>
        <taxon>Sophophora</taxon>
    </lineage>
</organism>
<feature type="compositionally biased region" description="Polar residues" evidence="1">
    <location>
        <begin position="1"/>
        <end position="15"/>
    </location>
</feature>
<protein>
    <submittedName>
        <fullName evidence="2">Uncharacterized protein, isoform C</fullName>
    </submittedName>
</protein>
<name>A0A0P8XYH0_DROAN</name>
<evidence type="ECO:0000256" key="1">
    <source>
        <dbReference type="SAM" id="MobiDB-lite"/>
    </source>
</evidence>
<feature type="region of interest" description="Disordered" evidence="1">
    <location>
        <begin position="1"/>
        <end position="22"/>
    </location>
</feature>
<evidence type="ECO:0000313" key="3">
    <source>
        <dbReference type="Proteomes" id="UP000007801"/>
    </source>
</evidence>
<proteinExistence type="predicted"/>
<dbReference type="OrthoDB" id="48306at2759"/>
<keyword evidence="3" id="KW-1185">Reference proteome</keyword>
<gene>
    <name evidence="2" type="primary">Dana\GF18088</name>
    <name evidence="2" type="synonym">dana_GLEANR_19348</name>
    <name evidence="2" type="ORF">GF18088</name>
</gene>
<sequence>MDVSASTSFESNNGTPDKKGHSFIGDSTLYDSALDHQLSTTVYKSCNVDSKRSSDLSEQQLDNMFHKQRQLIRTLSQVLPTTDDYNLCMRWMDTLRHCTPSEKYARYRLVQEMEHQLSRHGHLGEPFTNPDNLDCELEDLLDACSEGTCEISEADSRTLNVNRDLKVEHTYLRREVNIYRLKVAALQIETNHQENQITELIDEVCQKTNGFNSIRGNIMASAHKSLKSQTAETFPHRLLSQIFESFTGDDHFTGHFAGLDYQLKCIVEKICADNYESQRKSTEESVKEKVKALKQKLIQKYDKQLEKQAQNQQADALAMKKRCFEMLKKYLLENFQDADCKPEFIKQLKTLYEKEILKL</sequence>
<dbReference type="AlphaFoldDB" id="A0A0P8XYH0"/>